<proteinExistence type="predicted"/>
<evidence type="ECO:0000313" key="2">
    <source>
        <dbReference type="Proteomes" id="UP000730482"/>
    </source>
</evidence>
<evidence type="ECO:0000313" key="1">
    <source>
        <dbReference type="EMBL" id="MBS2550361.1"/>
    </source>
</evidence>
<dbReference type="SUPFAM" id="SSF56112">
    <property type="entry name" value="Protein kinase-like (PK-like)"/>
    <property type="match status" value="1"/>
</dbReference>
<dbReference type="InterPro" id="IPR011009">
    <property type="entry name" value="Kinase-like_dom_sf"/>
</dbReference>
<accession>A0ABS5KWA1</accession>
<dbReference type="RefSeq" id="WP_212012964.1">
    <property type="nucleotide sequence ID" value="NZ_JAAFYZ010000100.1"/>
</dbReference>
<dbReference type="EMBL" id="JAAFYZ010000100">
    <property type="protein sequence ID" value="MBS2550361.1"/>
    <property type="molecule type" value="Genomic_DNA"/>
</dbReference>
<dbReference type="Proteomes" id="UP000730482">
    <property type="component" value="Unassembled WGS sequence"/>
</dbReference>
<comment type="caution">
    <text evidence="1">The sequence shown here is derived from an EMBL/GenBank/DDBJ whole genome shotgun (WGS) entry which is preliminary data.</text>
</comment>
<keyword evidence="2" id="KW-1185">Reference proteome</keyword>
<gene>
    <name evidence="1" type="ORF">KGQ19_26170</name>
</gene>
<sequence>MASIPGPEVLEAFGLSGPVVPLPGGEGRSVRVGAAVLKPADGREFTDWLGETMSGIVEDGFRVSRPLRASTGAWQHAGWTASGYVPGAEPDHEAEPRWLEIIEAGRAFHRALATAPRPDFLDRRANWWQTGDYVAWQERQPDLVSGLQASYDDLAALITPLPGSAQVTHQPAPQLIHGDLTGNVLFSAGLPPAVIDFSPYWRPAAFGEAIVVGDALIWHGADAGLVRDLMSDRGPGFLQYVARAVVFRLVTTSERVRSQAAEQSASTAREVRRYERAASLVAGLARAV</sequence>
<organism evidence="1 2">
    <name type="scientific">Catenulispora pinistramenti</name>
    <dbReference type="NCBI Taxonomy" id="2705254"/>
    <lineage>
        <taxon>Bacteria</taxon>
        <taxon>Bacillati</taxon>
        <taxon>Actinomycetota</taxon>
        <taxon>Actinomycetes</taxon>
        <taxon>Catenulisporales</taxon>
        <taxon>Catenulisporaceae</taxon>
        <taxon>Catenulispora</taxon>
    </lineage>
</organism>
<reference evidence="1 2" key="1">
    <citation type="submission" date="2020-02" db="EMBL/GenBank/DDBJ databases">
        <title>Acidophilic actinobacteria isolated from forest soil.</title>
        <authorList>
            <person name="Golinska P."/>
        </authorList>
    </citation>
    <scope>NUCLEOTIDE SEQUENCE [LARGE SCALE GENOMIC DNA]</scope>
    <source>
        <strain evidence="1 2">NL8</strain>
    </source>
</reference>
<name>A0ABS5KWA1_9ACTN</name>
<protein>
    <submittedName>
        <fullName evidence="1">TIGR02569 family protein</fullName>
    </submittedName>
</protein>